<gene>
    <name evidence="2" type="ORF">F511_33754</name>
</gene>
<evidence type="ECO:0000313" key="2">
    <source>
        <dbReference type="EMBL" id="KZV23746.1"/>
    </source>
</evidence>
<accession>A0A2Z7AQL6</accession>
<reference evidence="2 3" key="1">
    <citation type="journal article" date="2015" name="Proc. Natl. Acad. Sci. U.S.A.">
        <title>The resurrection genome of Boea hygrometrica: A blueprint for survival of dehydration.</title>
        <authorList>
            <person name="Xiao L."/>
            <person name="Yang G."/>
            <person name="Zhang L."/>
            <person name="Yang X."/>
            <person name="Zhao S."/>
            <person name="Ji Z."/>
            <person name="Zhou Q."/>
            <person name="Hu M."/>
            <person name="Wang Y."/>
            <person name="Chen M."/>
            <person name="Xu Y."/>
            <person name="Jin H."/>
            <person name="Xiao X."/>
            <person name="Hu G."/>
            <person name="Bao F."/>
            <person name="Hu Y."/>
            <person name="Wan P."/>
            <person name="Li L."/>
            <person name="Deng X."/>
            <person name="Kuang T."/>
            <person name="Xiang C."/>
            <person name="Zhu J.K."/>
            <person name="Oliver M.J."/>
            <person name="He Y."/>
        </authorList>
    </citation>
    <scope>NUCLEOTIDE SEQUENCE [LARGE SCALE GENOMIC DNA]</scope>
    <source>
        <strain evidence="3">cv. XS01</strain>
    </source>
</reference>
<feature type="region of interest" description="Disordered" evidence="1">
    <location>
        <begin position="127"/>
        <end position="150"/>
    </location>
</feature>
<dbReference type="Proteomes" id="UP000250235">
    <property type="component" value="Unassembled WGS sequence"/>
</dbReference>
<protein>
    <submittedName>
        <fullName evidence="2">Uncharacterized protein</fullName>
    </submittedName>
</protein>
<dbReference type="AlphaFoldDB" id="A0A2Z7AQL6"/>
<name>A0A2Z7AQL6_9LAMI</name>
<proteinExistence type="predicted"/>
<evidence type="ECO:0000313" key="3">
    <source>
        <dbReference type="Proteomes" id="UP000250235"/>
    </source>
</evidence>
<evidence type="ECO:0000256" key="1">
    <source>
        <dbReference type="SAM" id="MobiDB-lite"/>
    </source>
</evidence>
<dbReference type="EMBL" id="KV013386">
    <property type="protein sequence ID" value="KZV23746.1"/>
    <property type="molecule type" value="Genomic_DNA"/>
</dbReference>
<sequence length="150" mass="16808">MNGRYLNSDETVLDIRNHIPRNFEVEIYMKHVDVITINLINDSNGLEKANEPEIVISGSQSEDGTGSKYDEDSDGFYESEFEFEEDDKLFDNFVDASIQNSEKEKLGTHGDISNELLSIMQRGDDDCANSDCMGSASDSEADDSKKFSNL</sequence>
<keyword evidence="3" id="KW-1185">Reference proteome</keyword>
<feature type="region of interest" description="Disordered" evidence="1">
    <location>
        <begin position="55"/>
        <end position="74"/>
    </location>
</feature>
<organism evidence="2 3">
    <name type="scientific">Dorcoceras hygrometricum</name>
    <dbReference type="NCBI Taxonomy" id="472368"/>
    <lineage>
        <taxon>Eukaryota</taxon>
        <taxon>Viridiplantae</taxon>
        <taxon>Streptophyta</taxon>
        <taxon>Embryophyta</taxon>
        <taxon>Tracheophyta</taxon>
        <taxon>Spermatophyta</taxon>
        <taxon>Magnoliopsida</taxon>
        <taxon>eudicotyledons</taxon>
        <taxon>Gunneridae</taxon>
        <taxon>Pentapetalae</taxon>
        <taxon>asterids</taxon>
        <taxon>lamiids</taxon>
        <taxon>Lamiales</taxon>
        <taxon>Gesneriaceae</taxon>
        <taxon>Didymocarpoideae</taxon>
        <taxon>Trichosporeae</taxon>
        <taxon>Loxocarpinae</taxon>
        <taxon>Dorcoceras</taxon>
    </lineage>
</organism>